<evidence type="ECO:0000313" key="2">
    <source>
        <dbReference type="WBParaSite" id="nRc.2.0.1.t21193-RA"/>
    </source>
</evidence>
<keyword evidence="1" id="KW-1185">Reference proteome</keyword>
<dbReference type="Proteomes" id="UP000887565">
    <property type="component" value="Unplaced"/>
</dbReference>
<proteinExistence type="predicted"/>
<accession>A0A915J632</accession>
<dbReference type="WBParaSite" id="nRc.2.0.1.t21193-RA">
    <property type="protein sequence ID" value="nRc.2.0.1.t21193-RA"/>
    <property type="gene ID" value="nRc.2.0.1.g21193"/>
</dbReference>
<sequence>MRSSLNVNYDYFFQFVFAKKVNKFETRLLDAAQLTSCAKRARRYSGLCGPQLTNEEATRNAEIAEEKISSVREENYENLVDEIKTSEGSISSKAIKSLKKVSEIGGYFMLGFM</sequence>
<name>A0A915J632_ROMCU</name>
<dbReference type="AlphaFoldDB" id="A0A915J632"/>
<organism evidence="1 2">
    <name type="scientific">Romanomermis culicivorax</name>
    <name type="common">Nematode worm</name>
    <dbReference type="NCBI Taxonomy" id="13658"/>
    <lineage>
        <taxon>Eukaryota</taxon>
        <taxon>Metazoa</taxon>
        <taxon>Ecdysozoa</taxon>
        <taxon>Nematoda</taxon>
        <taxon>Enoplea</taxon>
        <taxon>Dorylaimia</taxon>
        <taxon>Mermithida</taxon>
        <taxon>Mermithoidea</taxon>
        <taxon>Mermithidae</taxon>
        <taxon>Romanomermis</taxon>
    </lineage>
</organism>
<protein>
    <submittedName>
        <fullName evidence="2">Uncharacterized protein</fullName>
    </submittedName>
</protein>
<evidence type="ECO:0000313" key="1">
    <source>
        <dbReference type="Proteomes" id="UP000887565"/>
    </source>
</evidence>
<reference evidence="2" key="1">
    <citation type="submission" date="2022-11" db="UniProtKB">
        <authorList>
            <consortium name="WormBaseParasite"/>
        </authorList>
    </citation>
    <scope>IDENTIFICATION</scope>
</reference>